<comment type="caution">
    <text evidence="1">The sequence shown here is derived from an EMBL/GenBank/DDBJ whole genome shotgun (WGS) entry which is preliminary data.</text>
</comment>
<dbReference type="InterPro" id="IPR038899">
    <property type="entry name" value="METTL22"/>
</dbReference>
<dbReference type="Proteomes" id="UP001605036">
    <property type="component" value="Unassembled WGS sequence"/>
</dbReference>
<dbReference type="InterPro" id="IPR029063">
    <property type="entry name" value="SAM-dependent_MTases_sf"/>
</dbReference>
<dbReference type="AlphaFoldDB" id="A0ABD1Z871"/>
<name>A0ABD1Z871_9MARC</name>
<organism evidence="1 2">
    <name type="scientific">Riccia fluitans</name>
    <dbReference type="NCBI Taxonomy" id="41844"/>
    <lineage>
        <taxon>Eukaryota</taxon>
        <taxon>Viridiplantae</taxon>
        <taxon>Streptophyta</taxon>
        <taxon>Embryophyta</taxon>
        <taxon>Marchantiophyta</taxon>
        <taxon>Marchantiopsida</taxon>
        <taxon>Marchantiidae</taxon>
        <taxon>Marchantiales</taxon>
        <taxon>Ricciaceae</taxon>
        <taxon>Riccia</taxon>
    </lineage>
</organism>
<dbReference type="InterPro" id="IPR019410">
    <property type="entry name" value="Methyltransf_16"/>
</dbReference>
<keyword evidence="2" id="KW-1185">Reference proteome</keyword>
<proteinExistence type="predicted"/>
<evidence type="ECO:0008006" key="3">
    <source>
        <dbReference type="Google" id="ProtNLM"/>
    </source>
</evidence>
<dbReference type="EMBL" id="JBHFFA010000002">
    <property type="protein sequence ID" value="KAL2643994.1"/>
    <property type="molecule type" value="Genomic_DNA"/>
</dbReference>
<protein>
    <recommendedName>
        <fullName evidence="3">Methyltransferase-like protein 22</fullName>
    </recommendedName>
</protein>
<dbReference type="Pfam" id="PF10294">
    <property type="entry name" value="Methyltransf_16"/>
    <property type="match status" value="2"/>
</dbReference>
<dbReference type="SUPFAM" id="SSF53335">
    <property type="entry name" value="S-adenosyl-L-methionine-dependent methyltransferases"/>
    <property type="match status" value="1"/>
</dbReference>
<sequence length="332" mass="37944">MSVFTISPFSAHSGSKRALVQCREGNSVEKEEERNVDDQNLLRSDEHGDLILPRRRRPRGRSDVDVDAEDCIRIHHHLATLLPDVGLQVWKGALLLTDFILHEMSTTERFKDTVAIELGAGTGLVGLIMARFARLVFITDRGTEILDNCTRNVITNSSSLKNGEASVRVRELDWHKSWPPDDDECKEINIGYNWTPEDVQASEEVSVILAADVVYSPDLTDAFFQVLKKLMPLGSQRVLYLAMEKRYNFSLRDQDVVAHGYKHFLTFFSTDTRNESCEESEVDTDSYGSVKHFTGRKVDISRVRQYVKNYDRGKDLELWELRPMPHYPLGHS</sequence>
<evidence type="ECO:0000313" key="1">
    <source>
        <dbReference type="EMBL" id="KAL2643994.1"/>
    </source>
</evidence>
<gene>
    <name evidence="1" type="ORF">R1flu_011581</name>
</gene>
<dbReference type="Gene3D" id="3.40.50.150">
    <property type="entry name" value="Vaccinia Virus protein VP39"/>
    <property type="match status" value="1"/>
</dbReference>
<accession>A0ABD1Z871</accession>
<evidence type="ECO:0000313" key="2">
    <source>
        <dbReference type="Proteomes" id="UP001605036"/>
    </source>
</evidence>
<dbReference type="PANTHER" id="PTHR23108:SF0">
    <property type="entry name" value="METHYLTRANSFERASE-LIKE PROTEIN 22"/>
    <property type="match status" value="1"/>
</dbReference>
<reference evidence="1 2" key="1">
    <citation type="submission" date="2024-09" db="EMBL/GenBank/DDBJ databases">
        <title>Chromosome-scale assembly of Riccia fluitans.</title>
        <authorList>
            <person name="Paukszto L."/>
            <person name="Sawicki J."/>
            <person name="Karawczyk K."/>
            <person name="Piernik-Szablinska J."/>
            <person name="Szczecinska M."/>
            <person name="Mazdziarz M."/>
        </authorList>
    </citation>
    <scope>NUCLEOTIDE SEQUENCE [LARGE SCALE GENOMIC DNA]</scope>
    <source>
        <strain evidence="1">Rf_01</strain>
        <tissue evidence="1">Aerial parts of the thallus</tissue>
    </source>
</reference>
<dbReference type="PANTHER" id="PTHR23108">
    <property type="entry name" value="METHYLTRANSFERASE-RELATED"/>
    <property type="match status" value="1"/>
</dbReference>